<comment type="subcellular location">
    <subcellularLocation>
        <location evidence="1">Mitochondrion matrix</location>
    </subcellularLocation>
</comment>
<evidence type="ECO:0000313" key="2">
    <source>
        <dbReference type="EMBL" id="KAF4646984.1"/>
    </source>
</evidence>
<protein>
    <recommendedName>
        <fullName evidence="1">Protein-serine/threonine kinase</fullName>
        <ecNumber evidence="1">2.7.11.-</ecNumber>
    </recommendedName>
</protein>
<reference evidence="2 3" key="1">
    <citation type="submission" date="2020-04" db="EMBL/GenBank/DDBJ databases">
        <title>Perkinsus chesapeaki whole genome sequence.</title>
        <authorList>
            <person name="Bogema D.R."/>
        </authorList>
    </citation>
    <scope>NUCLEOTIDE SEQUENCE [LARGE SCALE GENOMIC DNA]</scope>
    <source>
        <strain evidence="2">ATCC PRA-425</strain>
    </source>
</reference>
<evidence type="ECO:0000313" key="3">
    <source>
        <dbReference type="Proteomes" id="UP000591131"/>
    </source>
</evidence>
<dbReference type="OrthoDB" id="241648at2759"/>
<feature type="non-terminal residue" evidence="2">
    <location>
        <position position="163"/>
    </location>
</feature>
<dbReference type="Proteomes" id="UP000591131">
    <property type="component" value="Unassembled WGS sequence"/>
</dbReference>
<evidence type="ECO:0000256" key="1">
    <source>
        <dbReference type="RuleBase" id="RU366032"/>
    </source>
</evidence>
<proteinExistence type="inferred from homology"/>
<name>A0A7J6KJ64_PERCH</name>
<accession>A0A7J6KJ64</accession>
<dbReference type="GO" id="GO:0005524">
    <property type="term" value="F:ATP binding"/>
    <property type="evidence" value="ECO:0007669"/>
    <property type="project" value="UniProtKB-UniRule"/>
</dbReference>
<keyword evidence="1" id="KW-0067">ATP-binding</keyword>
<comment type="caution">
    <text evidence="2">The sequence shown here is derived from an EMBL/GenBank/DDBJ whole genome shotgun (WGS) entry which is preliminary data.</text>
</comment>
<keyword evidence="1" id="KW-0547">Nucleotide-binding</keyword>
<comment type="similarity">
    <text evidence="1">Belongs to the PDK/BCKDK protein kinase family.</text>
</comment>
<dbReference type="EC" id="2.7.11.-" evidence="1"/>
<dbReference type="GO" id="GO:0005759">
    <property type="term" value="C:mitochondrial matrix"/>
    <property type="evidence" value="ECO:0007669"/>
    <property type="project" value="UniProtKB-SubCell"/>
</dbReference>
<keyword evidence="1" id="KW-0808">Transferase</keyword>
<keyword evidence="1" id="KW-0418">Kinase</keyword>
<keyword evidence="1" id="KW-0496">Mitochondrion</keyword>
<dbReference type="GO" id="GO:0004740">
    <property type="term" value="F:pyruvate dehydrogenase (acetyl-transferring) kinase activity"/>
    <property type="evidence" value="ECO:0007669"/>
    <property type="project" value="TreeGrafter"/>
</dbReference>
<dbReference type="PANTHER" id="PTHR11947">
    <property type="entry name" value="PYRUVATE DEHYDROGENASE KINASE"/>
    <property type="match status" value="1"/>
</dbReference>
<dbReference type="InterPro" id="IPR039028">
    <property type="entry name" value="BCKD/PDK"/>
</dbReference>
<dbReference type="EMBL" id="JAAPAO010002945">
    <property type="protein sequence ID" value="KAF4646984.1"/>
    <property type="molecule type" value="Genomic_DNA"/>
</dbReference>
<dbReference type="AlphaFoldDB" id="A0A7J6KJ64"/>
<dbReference type="InterPro" id="IPR036890">
    <property type="entry name" value="HATPase_C_sf"/>
</dbReference>
<dbReference type="GO" id="GO:0010906">
    <property type="term" value="P:regulation of glucose metabolic process"/>
    <property type="evidence" value="ECO:0007669"/>
    <property type="project" value="TreeGrafter"/>
</dbReference>
<feature type="non-terminal residue" evidence="2">
    <location>
        <position position="1"/>
    </location>
</feature>
<keyword evidence="3" id="KW-1185">Reference proteome</keyword>
<sequence>AVLDHFFDRVITSRIGTRLLLNSFAHDVDHPNVLAMAPGETENGDDEGPQSSYALEVIDTSCNAWKIAQRVAGAVMNEHPDGPRIQVSDDQPDFTFPFVPKHLQTILYEILVQCVVRTKAYRASRGDAVKDHPILCEMHQGHEELFIVIQDKSGGTITNSDLT</sequence>
<gene>
    <name evidence="2" type="ORF">FOL47_005264</name>
</gene>
<organism evidence="2 3">
    <name type="scientific">Perkinsus chesapeaki</name>
    <name type="common">Clam parasite</name>
    <name type="synonym">Perkinsus andrewsi</name>
    <dbReference type="NCBI Taxonomy" id="330153"/>
    <lineage>
        <taxon>Eukaryota</taxon>
        <taxon>Sar</taxon>
        <taxon>Alveolata</taxon>
        <taxon>Perkinsozoa</taxon>
        <taxon>Perkinsea</taxon>
        <taxon>Perkinsida</taxon>
        <taxon>Perkinsidae</taxon>
        <taxon>Perkinsus</taxon>
    </lineage>
</organism>
<dbReference type="PANTHER" id="PTHR11947:SF3">
    <property type="entry name" value="[PYRUVATE DEHYDROGENASE (ACETYL-TRANSFERRING)] KINASE, MITOCHONDRIAL"/>
    <property type="match status" value="1"/>
</dbReference>
<dbReference type="Gene3D" id="3.30.565.10">
    <property type="entry name" value="Histidine kinase-like ATPase, C-terminal domain"/>
    <property type="match status" value="1"/>
</dbReference>